<gene>
    <name evidence="4 8" type="primary">mutL</name>
    <name evidence="8" type="ORF">M4L21_04470</name>
</gene>
<keyword evidence="3 4" id="KW-0234">DNA repair</keyword>
<keyword evidence="8" id="KW-0540">Nuclease</keyword>
<dbReference type="InterPro" id="IPR036890">
    <property type="entry name" value="HATPase_C_sf"/>
</dbReference>
<keyword evidence="8" id="KW-0378">Hydrolase</keyword>
<evidence type="ECO:0000313" key="9">
    <source>
        <dbReference type="Proteomes" id="UP001152302"/>
    </source>
</evidence>
<reference evidence="8" key="1">
    <citation type="submission" date="2022-05" db="EMBL/GenBank/DDBJ databases">
        <title>Comparative genomics of Staphylococcus equorum isolates.</title>
        <authorList>
            <person name="Luelf R.H."/>
        </authorList>
    </citation>
    <scope>NUCLEOTIDE SEQUENCE</scope>
    <source>
        <strain evidence="8">TMW 2.2343</strain>
    </source>
</reference>
<dbReference type="InterPro" id="IPR042121">
    <property type="entry name" value="MutL_C_regsub"/>
</dbReference>
<dbReference type="FunFam" id="3.30.230.10:FF:000036">
    <property type="entry name" value="DNA mismatch repair endonuclease MutL"/>
    <property type="match status" value="1"/>
</dbReference>
<dbReference type="GO" id="GO:0030983">
    <property type="term" value="F:mismatched DNA binding"/>
    <property type="evidence" value="ECO:0007669"/>
    <property type="project" value="InterPro"/>
</dbReference>
<protein>
    <recommendedName>
        <fullName evidence="4">DNA mismatch repair protein MutL</fullName>
    </recommendedName>
</protein>
<dbReference type="Proteomes" id="UP001152302">
    <property type="component" value="Unassembled WGS sequence"/>
</dbReference>
<comment type="similarity">
    <text evidence="1 4">Belongs to the DNA mismatch repair MutL/HexB family.</text>
</comment>
<dbReference type="SMART" id="SM00853">
    <property type="entry name" value="MutL_C"/>
    <property type="match status" value="1"/>
</dbReference>
<dbReference type="Gene3D" id="3.30.1540.20">
    <property type="entry name" value="MutL, C-terminal domain, dimerisation subdomain"/>
    <property type="match status" value="1"/>
</dbReference>
<evidence type="ECO:0000256" key="1">
    <source>
        <dbReference type="ARBA" id="ARBA00006082"/>
    </source>
</evidence>
<dbReference type="NCBIfam" id="NF000950">
    <property type="entry name" value="PRK00095.1-3"/>
    <property type="match status" value="1"/>
</dbReference>
<dbReference type="InterPro" id="IPR013507">
    <property type="entry name" value="DNA_mismatch_S5_2-like"/>
</dbReference>
<name>A0A9X4L8P7_9STAP</name>
<feature type="compositionally biased region" description="Low complexity" evidence="5">
    <location>
        <begin position="390"/>
        <end position="403"/>
    </location>
</feature>
<dbReference type="FunFam" id="3.30.565.10:FF:000003">
    <property type="entry name" value="DNA mismatch repair endonuclease MutL"/>
    <property type="match status" value="1"/>
</dbReference>
<dbReference type="InterPro" id="IPR020667">
    <property type="entry name" value="DNA_mismatch_repair_MutL"/>
</dbReference>
<dbReference type="InterPro" id="IPR014762">
    <property type="entry name" value="DNA_mismatch_repair_CS"/>
</dbReference>
<dbReference type="Gene3D" id="3.30.230.10">
    <property type="match status" value="1"/>
</dbReference>
<dbReference type="InterPro" id="IPR042120">
    <property type="entry name" value="MutL_C_dimsub"/>
</dbReference>
<evidence type="ECO:0000313" key="8">
    <source>
        <dbReference type="EMBL" id="MDG0858576.1"/>
    </source>
</evidence>
<feature type="compositionally biased region" description="Basic and acidic residues" evidence="5">
    <location>
        <begin position="357"/>
        <end position="366"/>
    </location>
</feature>
<dbReference type="Gene3D" id="3.30.1370.100">
    <property type="entry name" value="MutL, C-terminal domain, regulatory subdomain"/>
    <property type="match status" value="1"/>
</dbReference>
<dbReference type="AlphaFoldDB" id="A0A9X4L8P7"/>
<dbReference type="GO" id="GO:0004519">
    <property type="term" value="F:endonuclease activity"/>
    <property type="evidence" value="ECO:0007669"/>
    <property type="project" value="UniProtKB-KW"/>
</dbReference>
<comment type="function">
    <text evidence="4">This protein is involved in the repair of mismatches in DNA. It is required for dam-dependent methyl-directed DNA mismatch repair. May act as a 'molecular matchmaker', a protein that promotes the formation of a stable complex between two or more DNA-binding proteins in an ATP-dependent manner without itself being part of a final effector complex.</text>
</comment>
<dbReference type="Pfam" id="PF08676">
    <property type="entry name" value="MutL_C"/>
    <property type="match status" value="1"/>
</dbReference>
<dbReference type="InterPro" id="IPR038973">
    <property type="entry name" value="MutL/Mlh/Pms-like"/>
</dbReference>
<evidence type="ECO:0000256" key="3">
    <source>
        <dbReference type="ARBA" id="ARBA00023204"/>
    </source>
</evidence>
<proteinExistence type="inferred from homology"/>
<organism evidence="8 9">
    <name type="scientific">Staphylococcus equorum</name>
    <dbReference type="NCBI Taxonomy" id="246432"/>
    <lineage>
        <taxon>Bacteria</taxon>
        <taxon>Bacillati</taxon>
        <taxon>Bacillota</taxon>
        <taxon>Bacilli</taxon>
        <taxon>Bacillales</taxon>
        <taxon>Staphylococcaceae</taxon>
        <taxon>Staphylococcus</taxon>
    </lineage>
</organism>
<dbReference type="FunFam" id="3.30.1370.100:FF:000004">
    <property type="entry name" value="DNA mismatch repair endonuclease MutL"/>
    <property type="match status" value="1"/>
</dbReference>
<sequence length="648" mass="73791">MGKIKELQTSLANKIAAGEVVERPGSVVKELLENAIDAQATEINIEVEQSGVASIRVVDNGTGIHIEDLGLVFHRHATSKLDADDDLFHIRTLGFRGEALASISSVSKVTLKTCTDNEEGQEIYVENGEILNQKPAKAKQGTDILVESLFYNTPARLKYIKSLYTELGKITDIVNRMAMSHPDIRISLISDGRTILKTNGSGRTNEVMAEIYGMKVAKDLVHISGETSDYRLEGYIAKPEHSRSNKHYISIFINGRYIKNFLINKAILEGYHTLLMIGRFPICYINIEMDPILVDVNVHPTKLEVRLSKEDQLFELIVEKIRETFKDRILIPQNDMNKLTQKNKVLDKFEQQKIDFEKRKQQREATHSTNLNFDLDNQPNETNQTNEALDNTPSSPNTSSDDSYSVQESTYDYAKTQRDVLTDMEEQDITDTLAPSEDVAEAPDIKGSISNNPSQRVPYMEVVGQVHGTYIIAQNENGMFMIDQHAAQERIKYEYFRDKIGDVSNEIQNLLIPLTFHFSKDELMIINQHVEELDKVGVHLEPFGGNDYIVDSYPVWFPAAEAEEIIKDMIEYVLEHKKVNVKKIREEAAIMMSCKKSIKANHYLKNNEMADLVNQLRETEDPFTCPHGRPIIINFSNYELERLFKRIV</sequence>
<dbReference type="InterPro" id="IPR020568">
    <property type="entry name" value="Ribosomal_Su5_D2-typ_SF"/>
</dbReference>
<dbReference type="NCBIfam" id="TIGR00585">
    <property type="entry name" value="mutl"/>
    <property type="match status" value="1"/>
</dbReference>
<evidence type="ECO:0000256" key="2">
    <source>
        <dbReference type="ARBA" id="ARBA00022763"/>
    </source>
</evidence>
<feature type="compositionally biased region" description="Polar residues" evidence="5">
    <location>
        <begin position="367"/>
        <end position="389"/>
    </location>
</feature>
<feature type="region of interest" description="Disordered" evidence="5">
    <location>
        <begin position="357"/>
        <end position="408"/>
    </location>
</feature>
<dbReference type="PROSITE" id="PS00058">
    <property type="entry name" value="DNA_MISMATCH_REPAIR_1"/>
    <property type="match status" value="1"/>
</dbReference>
<keyword evidence="2 4" id="KW-0227">DNA damage</keyword>
<dbReference type="CDD" id="cd00782">
    <property type="entry name" value="MutL_Trans"/>
    <property type="match status" value="1"/>
</dbReference>
<dbReference type="GO" id="GO:0005524">
    <property type="term" value="F:ATP binding"/>
    <property type="evidence" value="ECO:0007669"/>
    <property type="project" value="InterPro"/>
</dbReference>
<evidence type="ECO:0000256" key="4">
    <source>
        <dbReference type="HAMAP-Rule" id="MF_00149"/>
    </source>
</evidence>
<dbReference type="Gene3D" id="3.30.565.10">
    <property type="entry name" value="Histidine kinase-like ATPase, C-terminal domain"/>
    <property type="match status" value="1"/>
</dbReference>
<dbReference type="Pfam" id="PF13589">
    <property type="entry name" value="HATPase_c_3"/>
    <property type="match status" value="1"/>
</dbReference>
<evidence type="ECO:0000259" key="6">
    <source>
        <dbReference type="SMART" id="SM00853"/>
    </source>
</evidence>
<dbReference type="CDD" id="cd16926">
    <property type="entry name" value="HATPase_MutL-MLH-PMS-like"/>
    <property type="match status" value="1"/>
</dbReference>
<dbReference type="Pfam" id="PF01119">
    <property type="entry name" value="DNA_mis_repair"/>
    <property type="match status" value="1"/>
</dbReference>
<dbReference type="InterPro" id="IPR002099">
    <property type="entry name" value="MutL/Mlh/PMS"/>
</dbReference>
<evidence type="ECO:0000259" key="7">
    <source>
        <dbReference type="SMART" id="SM01340"/>
    </source>
</evidence>
<dbReference type="SUPFAM" id="SSF55874">
    <property type="entry name" value="ATPase domain of HSP90 chaperone/DNA topoisomerase II/histidine kinase"/>
    <property type="match status" value="1"/>
</dbReference>
<dbReference type="InterPro" id="IPR037198">
    <property type="entry name" value="MutL_C_sf"/>
</dbReference>
<dbReference type="SUPFAM" id="SSF118116">
    <property type="entry name" value="DNA mismatch repair protein MutL"/>
    <property type="match status" value="1"/>
</dbReference>
<comment type="caution">
    <text evidence="8">The sequence shown here is derived from an EMBL/GenBank/DDBJ whole genome shotgun (WGS) entry which is preliminary data.</text>
</comment>
<dbReference type="GO" id="GO:0032300">
    <property type="term" value="C:mismatch repair complex"/>
    <property type="evidence" value="ECO:0007669"/>
    <property type="project" value="InterPro"/>
</dbReference>
<dbReference type="PANTHER" id="PTHR10073">
    <property type="entry name" value="DNA MISMATCH REPAIR PROTEIN MLH, PMS, MUTL"/>
    <property type="match status" value="1"/>
</dbReference>
<dbReference type="PANTHER" id="PTHR10073:SF12">
    <property type="entry name" value="DNA MISMATCH REPAIR PROTEIN MLH1"/>
    <property type="match status" value="1"/>
</dbReference>
<dbReference type="InterPro" id="IPR014790">
    <property type="entry name" value="MutL_C"/>
</dbReference>
<feature type="domain" description="MutL C-terminal dimerisation" evidence="6">
    <location>
        <begin position="462"/>
        <end position="604"/>
    </location>
</feature>
<dbReference type="GO" id="GO:0016887">
    <property type="term" value="F:ATP hydrolysis activity"/>
    <property type="evidence" value="ECO:0007669"/>
    <property type="project" value="InterPro"/>
</dbReference>
<dbReference type="InterPro" id="IPR014721">
    <property type="entry name" value="Ribsml_uS5_D2-typ_fold_subgr"/>
</dbReference>
<dbReference type="EMBL" id="JAMBPX010000002">
    <property type="protein sequence ID" value="MDG0858576.1"/>
    <property type="molecule type" value="Genomic_DNA"/>
</dbReference>
<feature type="domain" description="DNA mismatch repair protein S5" evidence="7">
    <location>
        <begin position="208"/>
        <end position="326"/>
    </location>
</feature>
<dbReference type="GO" id="GO:0006298">
    <property type="term" value="P:mismatch repair"/>
    <property type="evidence" value="ECO:0007669"/>
    <property type="project" value="UniProtKB-UniRule"/>
</dbReference>
<accession>A0A9X4L8P7</accession>
<dbReference type="SMART" id="SM01340">
    <property type="entry name" value="DNA_mis_repair"/>
    <property type="match status" value="1"/>
</dbReference>
<dbReference type="RefSeq" id="WP_277580596.1">
    <property type="nucleotide sequence ID" value="NZ_JAMBPV010000002.1"/>
</dbReference>
<dbReference type="SUPFAM" id="SSF54211">
    <property type="entry name" value="Ribosomal protein S5 domain 2-like"/>
    <property type="match status" value="1"/>
</dbReference>
<dbReference type="HAMAP" id="MF_00149">
    <property type="entry name" value="DNA_mis_repair"/>
    <property type="match status" value="1"/>
</dbReference>
<evidence type="ECO:0000256" key="5">
    <source>
        <dbReference type="SAM" id="MobiDB-lite"/>
    </source>
</evidence>
<dbReference type="GO" id="GO:0140664">
    <property type="term" value="F:ATP-dependent DNA damage sensor activity"/>
    <property type="evidence" value="ECO:0007669"/>
    <property type="project" value="InterPro"/>
</dbReference>
<keyword evidence="8" id="KW-0255">Endonuclease</keyword>